<gene>
    <name evidence="2" type="ORF">SAMN04487956_14012</name>
</gene>
<proteinExistence type="predicted"/>
<sequence length="383" mass="42928">MSPRRHSLTPSLRRAGRRLLAWLLAFPLALPFTFSLTLSLAIPAVHAAESLRYPTTFDGDAAAALVIHGALDLPQVRPLLDAFHRDHPDVALHYRNLTTLALHERFLKAPAEADVLISSAMPWQYRLANDGQAQPLDTPAARRWPAWARWRSELFAVTFEPIVMVVNEAIIERFGEVRSHADLLALLERQSESLRGRVVTYDPAISGAGYTYAIEESRLSPRYWELVAALGEAEAALVGTTGEMLEGLIEGRYLVGYNLLGSYARERLANHPRLKIVVPEDYALVTQRLALVPRLAPHPETARRFLDYLIGERGQEVLARETPLGAIHPSLEGPGTAASLRRQRGDALRPITLGPGLLATLDDLKREALLTRWRREFMRRRRH</sequence>
<dbReference type="GO" id="GO:0030288">
    <property type="term" value="C:outer membrane-bounded periplasmic space"/>
    <property type="evidence" value="ECO:0007669"/>
    <property type="project" value="TreeGrafter"/>
</dbReference>
<organism evidence="2 3">
    <name type="scientific">Halomonas saccharevitans</name>
    <dbReference type="NCBI Taxonomy" id="416872"/>
    <lineage>
        <taxon>Bacteria</taxon>
        <taxon>Pseudomonadati</taxon>
        <taxon>Pseudomonadota</taxon>
        <taxon>Gammaproteobacteria</taxon>
        <taxon>Oceanospirillales</taxon>
        <taxon>Halomonadaceae</taxon>
        <taxon>Halomonas</taxon>
    </lineage>
</organism>
<dbReference type="RefSeq" id="WP_089851592.1">
    <property type="nucleotide sequence ID" value="NZ_FPAQ01000040.1"/>
</dbReference>
<reference evidence="2 3" key="1">
    <citation type="submission" date="2016-10" db="EMBL/GenBank/DDBJ databases">
        <authorList>
            <person name="de Groot N.N."/>
        </authorList>
    </citation>
    <scope>NUCLEOTIDE SEQUENCE [LARGE SCALE GENOMIC DNA]</scope>
    <source>
        <strain evidence="2 3">CGMCC 1.6493</strain>
    </source>
</reference>
<evidence type="ECO:0000313" key="3">
    <source>
        <dbReference type="Proteomes" id="UP000199594"/>
    </source>
</evidence>
<dbReference type="AlphaFoldDB" id="A0A1I7CC20"/>
<keyword evidence="1" id="KW-0732">Signal</keyword>
<dbReference type="SUPFAM" id="SSF53850">
    <property type="entry name" value="Periplasmic binding protein-like II"/>
    <property type="match status" value="1"/>
</dbReference>
<dbReference type="Proteomes" id="UP000199594">
    <property type="component" value="Unassembled WGS sequence"/>
</dbReference>
<accession>A0A1I7CC20</accession>
<evidence type="ECO:0000256" key="1">
    <source>
        <dbReference type="ARBA" id="ARBA00022729"/>
    </source>
</evidence>
<protein>
    <submittedName>
        <fullName evidence="2">Iron(III) transport system substrate-binding protein</fullName>
    </submittedName>
</protein>
<name>A0A1I7CC20_9GAMM</name>
<dbReference type="Gene3D" id="3.40.190.10">
    <property type="entry name" value="Periplasmic binding protein-like II"/>
    <property type="match status" value="2"/>
</dbReference>
<dbReference type="OrthoDB" id="8673316at2"/>
<evidence type="ECO:0000313" key="2">
    <source>
        <dbReference type="EMBL" id="SFT96952.1"/>
    </source>
</evidence>
<dbReference type="Pfam" id="PF13531">
    <property type="entry name" value="SBP_bac_11"/>
    <property type="match status" value="1"/>
</dbReference>
<dbReference type="PANTHER" id="PTHR30006">
    <property type="entry name" value="THIAMINE-BINDING PERIPLASMIC PROTEIN-RELATED"/>
    <property type="match status" value="1"/>
</dbReference>
<dbReference type="EMBL" id="FPAQ01000040">
    <property type="protein sequence ID" value="SFT96952.1"/>
    <property type="molecule type" value="Genomic_DNA"/>
</dbReference>
<dbReference type="PANTHER" id="PTHR30006:SF25">
    <property type="entry name" value="PHOSPHOGLYCERATE TRANSPORT REGULATORY PROTEIN PGTC"/>
    <property type="match status" value="1"/>
</dbReference>